<comment type="caution">
    <text evidence="5">The sequence shown here is derived from an EMBL/GenBank/DDBJ whole genome shotgun (WGS) entry which is preliminary data.</text>
</comment>
<keyword evidence="6" id="KW-1185">Reference proteome</keyword>
<dbReference type="CDD" id="cd02440">
    <property type="entry name" value="AdoMet_MTases"/>
    <property type="match status" value="1"/>
</dbReference>
<evidence type="ECO:0000256" key="2">
    <source>
        <dbReference type="ARBA" id="ARBA00022679"/>
    </source>
</evidence>
<name>A0ABS6AET2_9RHOB</name>
<dbReference type="Proteomes" id="UP001166191">
    <property type="component" value="Unassembled WGS sequence"/>
</dbReference>
<keyword evidence="2" id="KW-0808">Transferase</keyword>
<protein>
    <submittedName>
        <fullName evidence="5">Methyltransferase domain-containing protein</fullName>
    </submittedName>
</protein>
<dbReference type="GO" id="GO:0008168">
    <property type="term" value="F:methyltransferase activity"/>
    <property type="evidence" value="ECO:0007669"/>
    <property type="project" value="UniProtKB-KW"/>
</dbReference>
<evidence type="ECO:0000313" key="5">
    <source>
        <dbReference type="EMBL" id="MBU3028999.1"/>
    </source>
</evidence>
<reference evidence="5" key="1">
    <citation type="submission" date="2021-06" db="EMBL/GenBank/DDBJ databases">
        <title>Paracoccus bacterium XHP0099 sp. nov., isolated from the surface waters of the Yellow Sea.</title>
        <authorList>
            <person name="Xue H."/>
            <person name="Zhang D."/>
        </authorList>
    </citation>
    <scope>NUCLEOTIDE SEQUENCE</scope>
    <source>
        <strain evidence="5">XHP0099</strain>
    </source>
</reference>
<accession>A0ABS6AET2</accession>
<feature type="domain" description="Ribosomal RNA adenine methylase transferase N-terminal" evidence="4">
    <location>
        <begin position="41"/>
        <end position="176"/>
    </location>
</feature>
<keyword evidence="3" id="KW-0949">S-adenosyl-L-methionine</keyword>
<evidence type="ECO:0000259" key="4">
    <source>
        <dbReference type="SMART" id="SM00650"/>
    </source>
</evidence>
<keyword evidence="1 5" id="KW-0489">Methyltransferase</keyword>
<dbReference type="SMART" id="SM00650">
    <property type="entry name" value="rADc"/>
    <property type="match status" value="1"/>
</dbReference>
<evidence type="ECO:0000256" key="3">
    <source>
        <dbReference type="ARBA" id="ARBA00022691"/>
    </source>
</evidence>
<proteinExistence type="predicted"/>
<dbReference type="Pfam" id="PF13649">
    <property type="entry name" value="Methyltransf_25"/>
    <property type="match status" value="1"/>
</dbReference>
<dbReference type="InterPro" id="IPR041698">
    <property type="entry name" value="Methyltransf_25"/>
</dbReference>
<dbReference type="EMBL" id="JAHKNG010000002">
    <property type="protein sequence ID" value="MBU3028999.1"/>
    <property type="molecule type" value="Genomic_DNA"/>
</dbReference>
<evidence type="ECO:0000313" key="6">
    <source>
        <dbReference type="Proteomes" id="UP001166191"/>
    </source>
</evidence>
<sequence length="204" mass="21606">MTRHERLTDPRDRHFSAALDFGREWLRAPLRVGAVAPSGSALARAMTRGLSDEDGPVLELGPGTGVFTAALLARGIPPERIAAIELGEHFAVALARRLPRVTVLQGDAARVGRLTPFGAGQAGSVVCGLPLLSMPPSIVLRILAGGFAALKPDGQFRLFTYGPKCPVPAPILDRVGIVARRAAFVPLNIPPASVYILKREVRAA</sequence>
<dbReference type="RefSeq" id="WP_216031684.1">
    <property type="nucleotide sequence ID" value="NZ_JAHKNG010000002.1"/>
</dbReference>
<dbReference type="InterPro" id="IPR020598">
    <property type="entry name" value="rRNA_Ade_methylase_Trfase_N"/>
</dbReference>
<organism evidence="5 6">
    <name type="scientific">Paracoccus marinaquae</name>
    <dbReference type="NCBI Taxonomy" id="2841926"/>
    <lineage>
        <taxon>Bacteria</taxon>
        <taxon>Pseudomonadati</taxon>
        <taxon>Pseudomonadota</taxon>
        <taxon>Alphaproteobacteria</taxon>
        <taxon>Rhodobacterales</taxon>
        <taxon>Paracoccaceae</taxon>
        <taxon>Paracoccus</taxon>
    </lineage>
</organism>
<evidence type="ECO:0000256" key="1">
    <source>
        <dbReference type="ARBA" id="ARBA00022603"/>
    </source>
</evidence>
<gene>
    <name evidence="5" type="ORF">KNW02_02565</name>
</gene>
<dbReference type="GO" id="GO:0032259">
    <property type="term" value="P:methylation"/>
    <property type="evidence" value="ECO:0007669"/>
    <property type="project" value="UniProtKB-KW"/>
</dbReference>